<feature type="transmembrane region" description="Helical" evidence="1">
    <location>
        <begin position="6"/>
        <end position="25"/>
    </location>
</feature>
<keyword evidence="1" id="KW-0812">Transmembrane</keyword>
<evidence type="ECO:0000313" key="3">
    <source>
        <dbReference type="Proteomes" id="UP000420707"/>
    </source>
</evidence>
<name>A0AAW9TDM8_9BACT</name>
<keyword evidence="1" id="KW-1133">Transmembrane helix</keyword>
<proteinExistence type="predicted"/>
<keyword evidence="1" id="KW-0472">Membrane</keyword>
<evidence type="ECO:0000256" key="1">
    <source>
        <dbReference type="SAM" id="Phobius"/>
    </source>
</evidence>
<dbReference type="EMBL" id="VZCR01000056">
    <property type="protein sequence ID" value="MQN32210.1"/>
    <property type="molecule type" value="Genomic_DNA"/>
</dbReference>
<gene>
    <name evidence="2" type="ORF">F7D90_09655</name>
</gene>
<feature type="transmembrane region" description="Helical" evidence="1">
    <location>
        <begin position="37"/>
        <end position="56"/>
    </location>
</feature>
<comment type="caution">
    <text evidence="2">The sequence shown here is derived from an EMBL/GenBank/DDBJ whole genome shotgun (WGS) entry which is preliminary data.</text>
</comment>
<dbReference type="AlphaFoldDB" id="A0AAW9TDM8"/>
<dbReference type="Proteomes" id="UP000420707">
    <property type="component" value="Unassembled WGS sequence"/>
</dbReference>
<sequence>MVSIAVYLMILSILLVFSFSIYILLDKNRSKSWLAKKLLSIFTVLVLILLIVVYEYTYSDLKQKVENVKVSSISIESDDSLLMTNNGRKQLEDSLILLKSQLSKLQNQLKKKSVLLGSNNQFHRDIQEDINITDADIDKIKSYNEILPPSFYDKKYKGTTYSHETSSIILYPPKNLNSDFLDFSFIFTNENMIPDVAAVYVAVYIKHPDGNRRCLFEEYYKPQKNINKFRVKNILRQKNVEMSVGYFWKNEFGKKEFLNYEHVTFRI</sequence>
<evidence type="ECO:0000313" key="2">
    <source>
        <dbReference type="EMBL" id="MQN32210.1"/>
    </source>
</evidence>
<dbReference type="RefSeq" id="WP_153086705.1">
    <property type="nucleotide sequence ID" value="NZ_VZAM01000080.1"/>
</dbReference>
<protein>
    <submittedName>
        <fullName evidence="2">Uncharacterized protein</fullName>
    </submittedName>
</protein>
<organism evidence="2 3">
    <name type="scientific">Segatella copri</name>
    <dbReference type="NCBI Taxonomy" id="165179"/>
    <lineage>
        <taxon>Bacteria</taxon>
        <taxon>Pseudomonadati</taxon>
        <taxon>Bacteroidota</taxon>
        <taxon>Bacteroidia</taxon>
        <taxon>Bacteroidales</taxon>
        <taxon>Prevotellaceae</taxon>
        <taxon>Segatella</taxon>
    </lineage>
</organism>
<reference evidence="3" key="1">
    <citation type="submission" date="2019-09" db="EMBL/GenBank/DDBJ databases">
        <title>Distinct polysaccharide growth profiles of human intestinal Prevotella copri isolates.</title>
        <authorList>
            <person name="Fehlner-Peach H."/>
            <person name="Magnabosco C."/>
            <person name="Raghavan V."/>
            <person name="Scher J.U."/>
            <person name="Tett A."/>
            <person name="Cox L.M."/>
            <person name="Gottsegen C."/>
            <person name="Watters A."/>
            <person name="Wiltshire- Gordon J.D."/>
            <person name="Segata N."/>
            <person name="Bonneau R."/>
            <person name="Littman D.R."/>
        </authorList>
    </citation>
    <scope>NUCLEOTIDE SEQUENCE [LARGE SCALE GENOMIC DNA]</scope>
    <source>
        <strain evidence="3">iAP146</strain>
    </source>
</reference>
<accession>A0AAW9TDM8</accession>